<sequence>MKPVRIDFAPPSLQRTLYRAGPATWIVAVLALALCATSATLGWRLMAQQRAQAAELNAAQLRARVPVLVAPVALGPRISEAQAAGVNAAVQQLNLPWRALYDAIGAATPATIGMLALEPDARKRTMKITAEAKSSDAMIEYVELLKREELFSGVTLIRHEINEQDPAKPIRFQLEAEWVAP</sequence>
<gene>
    <name evidence="2" type="ORF">CR152_31230</name>
</gene>
<dbReference type="KEGG" id="mass:CR152_31230"/>
<name>A0A2D2DU31_9BURK</name>
<keyword evidence="3" id="KW-1185">Reference proteome</keyword>
<dbReference type="RefSeq" id="WP_099881565.1">
    <property type="nucleotide sequence ID" value="NZ_CP024608.1"/>
</dbReference>
<evidence type="ECO:0000256" key="1">
    <source>
        <dbReference type="SAM" id="Phobius"/>
    </source>
</evidence>
<keyword evidence="1" id="KW-1133">Transmembrane helix</keyword>
<keyword evidence="1" id="KW-0472">Membrane</keyword>
<evidence type="ECO:0000313" key="3">
    <source>
        <dbReference type="Proteomes" id="UP000229897"/>
    </source>
</evidence>
<dbReference type="AlphaFoldDB" id="A0A2D2DU31"/>
<dbReference type="OrthoDB" id="8703192at2"/>
<accession>A0A2D2DU31</accession>
<evidence type="ECO:0008006" key="4">
    <source>
        <dbReference type="Google" id="ProtNLM"/>
    </source>
</evidence>
<proteinExistence type="predicted"/>
<protein>
    <recommendedName>
        <fullName evidence="4">Fimbrial assembly protein</fullName>
    </recommendedName>
</protein>
<feature type="transmembrane region" description="Helical" evidence="1">
    <location>
        <begin position="20"/>
        <end position="43"/>
    </location>
</feature>
<reference evidence="2" key="1">
    <citation type="submission" date="2017-10" db="EMBL/GenBank/DDBJ databases">
        <title>Massilia psychrophilum sp. nov., a novel purple-pigmented bacterium isolated from Tianshan glacier, Xinjiang Municipality, China.</title>
        <authorList>
            <person name="Wang H."/>
        </authorList>
    </citation>
    <scope>NUCLEOTIDE SEQUENCE [LARGE SCALE GENOMIC DNA]</scope>
    <source>
        <strain evidence="2">B2</strain>
    </source>
</reference>
<organism evidence="2 3">
    <name type="scientific">Massilia violaceinigra</name>
    <dbReference type="NCBI Taxonomy" id="2045208"/>
    <lineage>
        <taxon>Bacteria</taxon>
        <taxon>Pseudomonadati</taxon>
        <taxon>Pseudomonadota</taxon>
        <taxon>Betaproteobacteria</taxon>
        <taxon>Burkholderiales</taxon>
        <taxon>Oxalobacteraceae</taxon>
        <taxon>Telluria group</taxon>
        <taxon>Massilia</taxon>
    </lineage>
</organism>
<evidence type="ECO:0000313" key="2">
    <source>
        <dbReference type="EMBL" id="ATQ78489.1"/>
    </source>
</evidence>
<dbReference type="EMBL" id="CP024608">
    <property type="protein sequence ID" value="ATQ78489.1"/>
    <property type="molecule type" value="Genomic_DNA"/>
</dbReference>
<dbReference type="Proteomes" id="UP000229897">
    <property type="component" value="Chromosome"/>
</dbReference>
<keyword evidence="1" id="KW-0812">Transmembrane</keyword>